<keyword evidence="3" id="KW-0677">Repeat</keyword>
<dbReference type="EMBL" id="CP032157">
    <property type="protein sequence ID" value="AXY74376.1"/>
    <property type="molecule type" value="Genomic_DNA"/>
</dbReference>
<dbReference type="SMART" id="SM01266">
    <property type="entry name" value="Mac"/>
    <property type="match status" value="1"/>
</dbReference>
<feature type="domain" description="Maltose/galactoside acetyltransferase" evidence="6">
    <location>
        <begin position="5"/>
        <end position="59"/>
    </location>
</feature>
<dbReference type="InterPro" id="IPR011004">
    <property type="entry name" value="Trimer_LpxA-like_sf"/>
</dbReference>
<evidence type="ECO:0000313" key="7">
    <source>
        <dbReference type="EMBL" id="AXY74376.1"/>
    </source>
</evidence>
<dbReference type="Pfam" id="PF00132">
    <property type="entry name" value="Hexapep"/>
    <property type="match status" value="1"/>
</dbReference>
<dbReference type="PANTHER" id="PTHR43017">
    <property type="entry name" value="GALACTOSIDE O-ACETYLTRANSFERASE"/>
    <property type="match status" value="1"/>
</dbReference>
<dbReference type="EC" id="2.3.1.-" evidence="5"/>
<dbReference type="AlphaFoldDB" id="A0A3B7MN74"/>
<gene>
    <name evidence="7" type="ORF">D3H65_10475</name>
</gene>
<evidence type="ECO:0000256" key="5">
    <source>
        <dbReference type="RuleBase" id="RU367021"/>
    </source>
</evidence>
<dbReference type="OrthoDB" id="9812571at2"/>
<evidence type="ECO:0000256" key="2">
    <source>
        <dbReference type="ARBA" id="ARBA00022679"/>
    </source>
</evidence>
<dbReference type="PROSITE" id="PS00101">
    <property type="entry name" value="HEXAPEP_TRANSFERASES"/>
    <property type="match status" value="1"/>
</dbReference>
<dbReference type="GO" id="GO:0008870">
    <property type="term" value="F:galactoside O-acetyltransferase activity"/>
    <property type="evidence" value="ECO:0007669"/>
    <property type="project" value="TreeGrafter"/>
</dbReference>
<dbReference type="InterPro" id="IPR001451">
    <property type="entry name" value="Hexapep"/>
</dbReference>
<protein>
    <recommendedName>
        <fullName evidence="5">Acetyltransferase</fullName>
        <ecNumber evidence="5">2.3.1.-</ecNumber>
    </recommendedName>
</protein>
<dbReference type="InterPro" id="IPR024688">
    <property type="entry name" value="Mac_dom"/>
</dbReference>
<dbReference type="CDD" id="cd03357">
    <property type="entry name" value="LbH_MAT_GAT"/>
    <property type="match status" value="1"/>
</dbReference>
<dbReference type="SUPFAM" id="SSF51161">
    <property type="entry name" value="Trimeric LpxA-like enzymes"/>
    <property type="match status" value="1"/>
</dbReference>
<reference evidence="7 8" key="1">
    <citation type="submission" date="2018-09" db="EMBL/GenBank/DDBJ databases">
        <title>Genome sequencing of strain 6GH32-13.</title>
        <authorList>
            <person name="Weon H.-Y."/>
            <person name="Heo J."/>
            <person name="Kwon S.-W."/>
        </authorList>
    </citation>
    <scope>NUCLEOTIDE SEQUENCE [LARGE SCALE GENOMIC DNA]</scope>
    <source>
        <strain evidence="7 8">5GH32-13</strain>
    </source>
</reference>
<accession>A0A3B7MN74</accession>
<evidence type="ECO:0000256" key="1">
    <source>
        <dbReference type="ARBA" id="ARBA00007274"/>
    </source>
</evidence>
<evidence type="ECO:0000259" key="6">
    <source>
        <dbReference type="SMART" id="SM01266"/>
    </source>
</evidence>
<evidence type="ECO:0000313" key="8">
    <source>
        <dbReference type="Proteomes" id="UP000263900"/>
    </source>
</evidence>
<dbReference type="Proteomes" id="UP000263900">
    <property type="component" value="Chromosome"/>
</dbReference>
<name>A0A3B7MN74_9BACT</name>
<dbReference type="InterPro" id="IPR018357">
    <property type="entry name" value="Hexapep_transf_CS"/>
</dbReference>
<dbReference type="Gene3D" id="2.160.10.10">
    <property type="entry name" value="Hexapeptide repeat proteins"/>
    <property type="match status" value="1"/>
</dbReference>
<dbReference type="KEGG" id="pseg:D3H65_10475"/>
<organism evidence="7 8">
    <name type="scientific">Paraflavitalea soli</name>
    <dbReference type="NCBI Taxonomy" id="2315862"/>
    <lineage>
        <taxon>Bacteria</taxon>
        <taxon>Pseudomonadati</taxon>
        <taxon>Bacteroidota</taxon>
        <taxon>Chitinophagia</taxon>
        <taxon>Chitinophagales</taxon>
        <taxon>Chitinophagaceae</taxon>
        <taxon>Paraflavitalea</taxon>
    </lineage>
</organism>
<dbReference type="RefSeq" id="WP_119050263.1">
    <property type="nucleotide sequence ID" value="NZ_CP032157.1"/>
</dbReference>
<evidence type="ECO:0000256" key="4">
    <source>
        <dbReference type="ARBA" id="ARBA00023315"/>
    </source>
</evidence>
<keyword evidence="8" id="KW-1185">Reference proteome</keyword>
<dbReference type="PANTHER" id="PTHR43017:SF1">
    <property type="entry name" value="ACETYLTRANSFERASE YJL218W-RELATED"/>
    <property type="match status" value="1"/>
</dbReference>
<sequence length="184" mass="20238">MKTEKEKMLAGELYDAMDQQLTEERTTARLLIKALNDSREDEPEKRAAILKDLLPHAGAGLWLQPPFYCDYGYNIKMGEKVFFNFNCVVLDVMSVTIGSRTLLGPNVQLYTAMHPMDHRERASGLEYAKLIVIGEDVWIGGSVVVCPGVIIGNRAVIGAGSVVTKNIPPDVFAAGNPCKVIRSL</sequence>
<evidence type="ECO:0000256" key="3">
    <source>
        <dbReference type="ARBA" id="ARBA00022737"/>
    </source>
</evidence>
<proteinExistence type="inferred from homology"/>
<dbReference type="FunFam" id="2.160.10.10:FF:000008">
    <property type="entry name" value="Maltose O-acetyltransferase"/>
    <property type="match status" value="1"/>
</dbReference>
<dbReference type="Pfam" id="PF12464">
    <property type="entry name" value="Mac"/>
    <property type="match status" value="1"/>
</dbReference>
<dbReference type="InterPro" id="IPR039369">
    <property type="entry name" value="LacA-like"/>
</dbReference>
<keyword evidence="2 5" id="KW-0808">Transferase</keyword>
<comment type="similarity">
    <text evidence="1 5">Belongs to the transferase hexapeptide repeat family.</text>
</comment>
<keyword evidence="4 5" id="KW-0012">Acyltransferase</keyword>